<gene>
    <name evidence="2" type="ORF">RHSIM_Rhsim01G0178800</name>
</gene>
<dbReference type="InterPro" id="IPR025312">
    <property type="entry name" value="DUF4216"/>
</dbReference>
<evidence type="ECO:0000313" key="3">
    <source>
        <dbReference type="Proteomes" id="UP000626092"/>
    </source>
</evidence>
<sequence length="184" mass="20909">MDGKTKDNLKARLDLVEWEIRHELHPQMLGSNKTYLPPACVLTVSKEKDNFLKVLKQVKVPDGYASNLSRCIQLTKRNITGDHLKDEPFILASQASQVYYVNDVREKEWVIAVRTKARDVYDVGNGESEESDAGTYYENEPYNLVVENIAANMNENLHWSRNDADGITIDLESQMDDSESDGDV</sequence>
<dbReference type="AlphaFoldDB" id="A0A834LWR7"/>
<dbReference type="Pfam" id="PF13952">
    <property type="entry name" value="DUF4216"/>
    <property type="match status" value="1"/>
</dbReference>
<organism evidence="2 3">
    <name type="scientific">Rhododendron simsii</name>
    <name type="common">Sims's rhododendron</name>
    <dbReference type="NCBI Taxonomy" id="118357"/>
    <lineage>
        <taxon>Eukaryota</taxon>
        <taxon>Viridiplantae</taxon>
        <taxon>Streptophyta</taxon>
        <taxon>Embryophyta</taxon>
        <taxon>Tracheophyta</taxon>
        <taxon>Spermatophyta</taxon>
        <taxon>Magnoliopsida</taxon>
        <taxon>eudicotyledons</taxon>
        <taxon>Gunneridae</taxon>
        <taxon>Pentapetalae</taxon>
        <taxon>asterids</taxon>
        <taxon>Ericales</taxon>
        <taxon>Ericaceae</taxon>
        <taxon>Ericoideae</taxon>
        <taxon>Rhodoreae</taxon>
        <taxon>Rhododendron</taxon>
    </lineage>
</organism>
<proteinExistence type="predicted"/>
<dbReference type="PANTHER" id="PTHR48258">
    <property type="entry name" value="DUF4218 DOMAIN-CONTAINING PROTEIN-RELATED"/>
    <property type="match status" value="1"/>
</dbReference>
<dbReference type="EMBL" id="WJXA01000001">
    <property type="protein sequence ID" value="KAF7153672.1"/>
    <property type="molecule type" value="Genomic_DNA"/>
</dbReference>
<protein>
    <recommendedName>
        <fullName evidence="1">DUF4216 domain-containing protein</fullName>
    </recommendedName>
</protein>
<accession>A0A834LWR7</accession>
<keyword evidence="3" id="KW-1185">Reference proteome</keyword>
<evidence type="ECO:0000313" key="2">
    <source>
        <dbReference type="EMBL" id="KAF7153672.1"/>
    </source>
</evidence>
<dbReference type="Proteomes" id="UP000626092">
    <property type="component" value="Unassembled WGS sequence"/>
</dbReference>
<name>A0A834LWR7_RHOSS</name>
<dbReference type="PANTHER" id="PTHR48258:SF15">
    <property type="entry name" value="OS02G0543900 PROTEIN"/>
    <property type="match status" value="1"/>
</dbReference>
<dbReference type="OrthoDB" id="1748634at2759"/>
<feature type="domain" description="DUF4216" evidence="1">
    <location>
        <begin position="77"/>
        <end position="111"/>
    </location>
</feature>
<comment type="caution">
    <text evidence="2">The sequence shown here is derived from an EMBL/GenBank/DDBJ whole genome shotgun (WGS) entry which is preliminary data.</text>
</comment>
<evidence type="ECO:0000259" key="1">
    <source>
        <dbReference type="Pfam" id="PF13952"/>
    </source>
</evidence>
<reference evidence="2" key="1">
    <citation type="submission" date="2019-11" db="EMBL/GenBank/DDBJ databases">
        <authorList>
            <person name="Liu Y."/>
            <person name="Hou J."/>
            <person name="Li T.-Q."/>
            <person name="Guan C.-H."/>
            <person name="Wu X."/>
            <person name="Wu H.-Z."/>
            <person name="Ling F."/>
            <person name="Zhang R."/>
            <person name="Shi X.-G."/>
            <person name="Ren J.-P."/>
            <person name="Chen E.-F."/>
            <person name="Sun J.-M."/>
        </authorList>
    </citation>
    <scope>NUCLEOTIDE SEQUENCE</scope>
    <source>
        <strain evidence="2">Adult_tree_wgs_1</strain>
        <tissue evidence="2">Leaves</tissue>
    </source>
</reference>